<protein>
    <submittedName>
        <fullName evidence="2">F-box protein interaction domain protein</fullName>
    </submittedName>
</protein>
<dbReference type="Proteomes" id="UP000002051">
    <property type="component" value="Chromosome 6"/>
</dbReference>
<gene>
    <name evidence="2" type="ordered locus">MTR_6g007150</name>
</gene>
<dbReference type="InterPro" id="IPR006527">
    <property type="entry name" value="F-box-assoc_dom_typ1"/>
</dbReference>
<reference evidence="3" key="3">
    <citation type="submission" date="2015-04" db="UniProtKB">
        <authorList>
            <consortium name="EnsemblPlants"/>
        </authorList>
    </citation>
    <scope>IDENTIFICATION</scope>
    <source>
        <strain evidence="3">cv. Jemalong A17</strain>
    </source>
</reference>
<dbReference type="Pfam" id="PF07734">
    <property type="entry name" value="FBA_1"/>
    <property type="match status" value="1"/>
</dbReference>
<dbReference type="PANTHER" id="PTHR31672:SF13">
    <property type="entry name" value="F-BOX PROTEIN CPR30-LIKE"/>
    <property type="match status" value="1"/>
</dbReference>
<dbReference type="EMBL" id="CM001222">
    <property type="protein sequence ID" value="KEH24842.1"/>
    <property type="molecule type" value="Genomic_DNA"/>
</dbReference>
<dbReference type="InterPro" id="IPR017451">
    <property type="entry name" value="F-box-assoc_interact_dom"/>
</dbReference>
<accession>A0A072U586</accession>
<evidence type="ECO:0000313" key="2">
    <source>
        <dbReference type="EMBL" id="KEH24842.1"/>
    </source>
</evidence>
<dbReference type="InterPro" id="IPR050796">
    <property type="entry name" value="SCF_F-box_component"/>
</dbReference>
<reference evidence="2 4" key="2">
    <citation type="journal article" date="2014" name="BMC Genomics">
        <title>An improved genome release (version Mt4.0) for the model legume Medicago truncatula.</title>
        <authorList>
            <person name="Tang H."/>
            <person name="Krishnakumar V."/>
            <person name="Bidwell S."/>
            <person name="Rosen B."/>
            <person name="Chan A."/>
            <person name="Zhou S."/>
            <person name="Gentzbittel L."/>
            <person name="Childs K.L."/>
            <person name="Yandell M."/>
            <person name="Gundlach H."/>
            <person name="Mayer K.F."/>
            <person name="Schwartz D.C."/>
            <person name="Town C.D."/>
        </authorList>
    </citation>
    <scope>GENOME REANNOTATION</scope>
    <source>
        <strain evidence="2">A17</strain>
        <strain evidence="3 4">cv. Jemalong A17</strain>
    </source>
</reference>
<evidence type="ECO:0000313" key="4">
    <source>
        <dbReference type="Proteomes" id="UP000002051"/>
    </source>
</evidence>
<dbReference type="NCBIfam" id="TIGR01640">
    <property type="entry name" value="F_box_assoc_1"/>
    <property type="match status" value="1"/>
</dbReference>
<dbReference type="EnsemblPlants" id="KEH24842">
    <property type="protein sequence ID" value="KEH24842"/>
    <property type="gene ID" value="MTR_6g007150"/>
</dbReference>
<proteinExistence type="predicted"/>
<keyword evidence="4" id="KW-1185">Reference proteome</keyword>
<dbReference type="PANTHER" id="PTHR31672">
    <property type="entry name" value="BNACNNG10540D PROTEIN"/>
    <property type="match status" value="1"/>
</dbReference>
<dbReference type="STRING" id="3880.A0A072U586"/>
<sequence length="338" mass="39038">MAASSVVSTTKRKQNSSDPSACFLCYRSIWKKELFGFDFRLSSILNNFTSTISERKLHFPLYTCYNVSLIDSCDGIICFKTIEYYNSHGNLVIWNPCTRKFKVLPLLENPLSLTTKTSYSFGYDQFTNSYKVVVVFCYQQTRCCKTLVKVHTLGNNFWRTIQDFPSQLMGQPEGYMAKFVCGTINWVVLDQENDSSRVILSLNLGNESYQEILQPDYDLDEPLRNFSLGVSRDYLCILAHTKSFLDIWVMKDYGNKDSWSKLFTAPVVKFLDYNYGCIMLGYTRLVYIFEEDDQVVLEFYNKICVYNYKDGTVKIPGIQGLFSTMFSSNVYIESLVSP</sequence>
<dbReference type="HOGENOM" id="CLU_027176_1_4_1"/>
<feature type="domain" description="F-box associated beta-propeller type 1" evidence="1">
    <location>
        <begin position="47"/>
        <end position="337"/>
    </location>
</feature>
<reference evidence="2 4" key="1">
    <citation type="journal article" date="2011" name="Nature">
        <title>The Medicago genome provides insight into the evolution of rhizobial symbioses.</title>
        <authorList>
            <person name="Young N.D."/>
            <person name="Debelle F."/>
            <person name="Oldroyd G.E."/>
            <person name="Geurts R."/>
            <person name="Cannon S.B."/>
            <person name="Udvardi M.K."/>
            <person name="Benedito V.A."/>
            <person name="Mayer K.F."/>
            <person name="Gouzy J."/>
            <person name="Schoof H."/>
            <person name="Van de Peer Y."/>
            <person name="Proost S."/>
            <person name="Cook D.R."/>
            <person name="Meyers B.C."/>
            <person name="Spannagl M."/>
            <person name="Cheung F."/>
            <person name="De Mita S."/>
            <person name="Krishnakumar V."/>
            <person name="Gundlach H."/>
            <person name="Zhou S."/>
            <person name="Mudge J."/>
            <person name="Bharti A.K."/>
            <person name="Murray J.D."/>
            <person name="Naoumkina M.A."/>
            <person name="Rosen B."/>
            <person name="Silverstein K.A."/>
            <person name="Tang H."/>
            <person name="Rombauts S."/>
            <person name="Zhao P.X."/>
            <person name="Zhou P."/>
            <person name="Barbe V."/>
            <person name="Bardou P."/>
            <person name="Bechner M."/>
            <person name="Bellec A."/>
            <person name="Berger A."/>
            <person name="Berges H."/>
            <person name="Bidwell S."/>
            <person name="Bisseling T."/>
            <person name="Choisne N."/>
            <person name="Couloux A."/>
            <person name="Denny R."/>
            <person name="Deshpande S."/>
            <person name="Dai X."/>
            <person name="Doyle J.J."/>
            <person name="Dudez A.M."/>
            <person name="Farmer A.D."/>
            <person name="Fouteau S."/>
            <person name="Franken C."/>
            <person name="Gibelin C."/>
            <person name="Gish J."/>
            <person name="Goldstein S."/>
            <person name="Gonzalez A.J."/>
            <person name="Green P.J."/>
            <person name="Hallab A."/>
            <person name="Hartog M."/>
            <person name="Hua A."/>
            <person name="Humphray S.J."/>
            <person name="Jeong D.H."/>
            <person name="Jing Y."/>
            <person name="Jocker A."/>
            <person name="Kenton S.M."/>
            <person name="Kim D.J."/>
            <person name="Klee K."/>
            <person name="Lai H."/>
            <person name="Lang C."/>
            <person name="Lin S."/>
            <person name="Macmil S.L."/>
            <person name="Magdelenat G."/>
            <person name="Matthews L."/>
            <person name="McCorrison J."/>
            <person name="Monaghan E.L."/>
            <person name="Mun J.H."/>
            <person name="Najar F.Z."/>
            <person name="Nicholson C."/>
            <person name="Noirot C."/>
            <person name="O'Bleness M."/>
            <person name="Paule C.R."/>
            <person name="Poulain J."/>
            <person name="Prion F."/>
            <person name="Qin B."/>
            <person name="Qu C."/>
            <person name="Retzel E.F."/>
            <person name="Riddle C."/>
            <person name="Sallet E."/>
            <person name="Samain S."/>
            <person name="Samson N."/>
            <person name="Sanders I."/>
            <person name="Saurat O."/>
            <person name="Scarpelli C."/>
            <person name="Schiex T."/>
            <person name="Segurens B."/>
            <person name="Severin A.J."/>
            <person name="Sherrier D.J."/>
            <person name="Shi R."/>
            <person name="Sims S."/>
            <person name="Singer S.R."/>
            <person name="Sinharoy S."/>
            <person name="Sterck L."/>
            <person name="Viollet A."/>
            <person name="Wang B.B."/>
            <person name="Wang K."/>
            <person name="Wang M."/>
            <person name="Wang X."/>
            <person name="Warfsmann J."/>
            <person name="Weissenbach J."/>
            <person name="White D.D."/>
            <person name="White J.D."/>
            <person name="Wiley G.B."/>
            <person name="Wincker P."/>
            <person name="Xing Y."/>
            <person name="Yang L."/>
            <person name="Yao Z."/>
            <person name="Ying F."/>
            <person name="Zhai J."/>
            <person name="Zhou L."/>
            <person name="Zuber A."/>
            <person name="Denarie J."/>
            <person name="Dixon R.A."/>
            <person name="May G.D."/>
            <person name="Schwartz D.C."/>
            <person name="Rogers J."/>
            <person name="Quetier F."/>
            <person name="Town C.D."/>
            <person name="Roe B.A."/>
        </authorList>
    </citation>
    <scope>NUCLEOTIDE SEQUENCE [LARGE SCALE GENOMIC DNA]</scope>
    <source>
        <strain evidence="2">A17</strain>
        <strain evidence="3 4">cv. Jemalong A17</strain>
    </source>
</reference>
<organism evidence="2 4">
    <name type="scientific">Medicago truncatula</name>
    <name type="common">Barrel medic</name>
    <name type="synonym">Medicago tribuloides</name>
    <dbReference type="NCBI Taxonomy" id="3880"/>
    <lineage>
        <taxon>Eukaryota</taxon>
        <taxon>Viridiplantae</taxon>
        <taxon>Streptophyta</taxon>
        <taxon>Embryophyta</taxon>
        <taxon>Tracheophyta</taxon>
        <taxon>Spermatophyta</taxon>
        <taxon>Magnoliopsida</taxon>
        <taxon>eudicotyledons</taxon>
        <taxon>Gunneridae</taxon>
        <taxon>Pentapetalae</taxon>
        <taxon>rosids</taxon>
        <taxon>fabids</taxon>
        <taxon>Fabales</taxon>
        <taxon>Fabaceae</taxon>
        <taxon>Papilionoideae</taxon>
        <taxon>50 kb inversion clade</taxon>
        <taxon>NPAAA clade</taxon>
        <taxon>Hologalegina</taxon>
        <taxon>IRL clade</taxon>
        <taxon>Trifolieae</taxon>
        <taxon>Medicago</taxon>
    </lineage>
</organism>
<evidence type="ECO:0000313" key="3">
    <source>
        <dbReference type="EnsemblPlants" id="KEH24842"/>
    </source>
</evidence>
<dbReference type="AlphaFoldDB" id="A0A072U586"/>
<evidence type="ECO:0000259" key="1">
    <source>
        <dbReference type="Pfam" id="PF07734"/>
    </source>
</evidence>
<name>A0A072U586_MEDTR</name>